<evidence type="ECO:0000313" key="12">
    <source>
        <dbReference type="EMBL" id="SCV99617.1"/>
    </source>
</evidence>
<dbReference type="InterPro" id="IPR003016">
    <property type="entry name" value="2-oxoA_DH_lipoyl-BS"/>
</dbReference>
<evidence type="ECO:0000256" key="3">
    <source>
        <dbReference type="ARBA" id="ARBA00022823"/>
    </source>
</evidence>
<name>A0A1G4M705_LACFM</name>
<protein>
    <recommendedName>
        <fullName evidence="8">Dihydrolipoamide dehydrogenase-binding protein of pyruvate dehydrogenase complex</fullName>
    </recommendedName>
</protein>
<dbReference type="InterPro" id="IPR000089">
    <property type="entry name" value="Biotin_lipoyl"/>
</dbReference>
<feature type="domain" description="Lipoyl-binding" evidence="10">
    <location>
        <begin position="30"/>
        <end position="106"/>
    </location>
</feature>
<dbReference type="SUPFAM" id="SSF47005">
    <property type="entry name" value="Peripheral subunit-binding domain of 2-oxo acid dehydrogenase complex"/>
    <property type="match status" value="1"/>
</dbReference>
<dbReference type="FunFam" id="2.40.50.100:FF:000010">
    <property type="entry name" value="Acetyltransferase component of pyruvate dehydrogenase complex"/>
    <property type="match status" value="1"/>
</dbReference>
<dbReference type="PANTHER" id="PTHR23151:SF82">
    <property type="entry name" value="PYRUVATE DEHYDROGENASE COMPLEX PROTEIN X COMPONENT, MITOCHONDRIAL"/>
    <property type="match status" value="1"/>
</dbReference>
<dbReference type="OMA" id="NRFEVYD"/>
<feature type="region of interest" description="Disordered" evidence="9">
    <location>
        <begin position="120"/>
        <end position="172"/>
    </location>
</feature>
<dbReference type="SUPFAM" id="SSF51230">
    <property type="entry name" value="Single hybrid motif"/>
    <property type="match status" value="1"/>
</dbReference>
<dbReference type="Gene3D" id="2.40.50.100">
    <property type="match status" value="1"/>
</dbReference>
<dbReference type="InterPro" id="IPR011053">
    <property type="entry name" value="Single_hybrid_motif"/>
</dbReference>
<reference evidence="12 13" key="1">
    <citation type="submission" date="2016-03" db="EMBL/GenBank/DDBJ databases">
        <authorList>
            <person name="Devillers H."/>
        </authorList>
    </citation>
    <scope>NUCLEOTIDE SEQUENCE [LARGE SCALE GENOMIC DNA]</scope>
    <source>
        <strain evidence="12">CBS 6772</strain>
    </source>
</reference>
<evidence type="ECO:0000256" key="7">
    <source>
        <dbReference type="ARBA" id="ARBA00065810"/>
    </source>
</evidence>
<keyword evidence="5" id="KW-0496">Mitochondrion</keyword>
<dbReference type="GO" id="GO:0004742">
    <property type="term" value="F:dihydrolipoyllysine-residue acetyltransferase activity"/>
    <property type="evidence" value="ECO:0007669"/>
    <property type="project" value="TreeGrafter"/>
</dbReference>
<dbReference type="AlphaFoldDB" id="A0A1G4M705"/>
<keyword evidence="13" id="KW-1185">Reference proteome</keyword>
<evidence type="ECO:0000256" key="2">
    <source>
        <dbReference type="ARBA" id="ARBA00007317"/>
    </source>
</evidence>
<dbReference type="Pfam" id="PF02817">
    <property type="entry name" value="E3_binding"/>
    <property type="match status" value="1"/>
</dbReference>
<dbReference type="CDD" id="cd06849">
    <property type="entry name" value="lipoyl_domain"/>
    <property type="match status" value="1"/>
</dbReference>
<dbReference type="PANTHER" id="PTHR23151">
    <property type="entry name" value="DIHYDROLIPOAMIDE ACETYL/SUCCINYL-TRANSFERASE-RELATED"/>
    <property type="match status" value="1"/>
</dbReference>
<comment type="subunit">
    <text evidence="7">Eukaryotic pyruvate dehydrogenase (PDH) complexes are organized as a core consisting of the oligomeric dihydrolipoamide acetyl-transferase (E2), around which are arranged multiple copies of pyruvate dehydrogenase (E1), dihydrolipoamide dehydrogenase (E3) and protein X (E3BP) bound by non-covalent bonds.</text>
</comment>
<evidence type="ECO:0000256" key="9">
    <source>
        <dbReference type="SAM" id="MobiDB-lite"/>
    </source>
</evidence>
<feature type="compositionally biased region" description="Low complexity" evidence="9">
    <location>
        <begin position="159"/>
        <end position="172"/>
    </location>
</feature>
<dbReference type="GO" id="GO:0006086">
    <property type="term" value="P:pyruvate decarboxylation to acetyl-CoA"/>
    <property type="evidence" value="ECO:0007669"/>
    <property type="project" value="InterPro"/>
</dbReference>
<dbReference type="PROSITE" id="PS00189">
    <property type="entry name" value="LIPOYL"/>
    <property type="match status" value="1"/>
</dbReference>
<evidence type="ECO:0000259" key="11">
    <source>
        <dbReference type="PROSITE" id="PS51826"/>
    </source>
</evidence>
<keyword evidence="3" id="KW-0450">Lipoyl</keyword>
<dbReference type="EMBL" id="LT598487">
    <property type="protein sequence ID" value="SCV99617.1"/>
    <property type="molecule type" value="Genomic_DNA"/>
</dbReference>
<comment type="function">
    <text evidence="6">Required for anchoring dihydrolipoamide dehydrogenase (E3) to the dihydrolipoamide transacetylase (E2) core of the pyruvate dehydrogenase complexes of eukaryotes. This specific binding is essential for a functional PDH complex.</text>
</comment>
<accession>A0A1G4M705</accession>
<dbReference type="Proteomes" id="UP000190831">
    <property type="component" value="Chromosome A"/>
</dbReference>
<keyword evidence="4" id="KW-0809">Transit peptide</keyword>
<dbReference type="OrthoDB" id="202158at2759"/>
<dbReference type="GO" id="GO:0045254">
    <property type="term" value="C:pyruvate dehydrogenase complex"/>
    <property type="evidence" value="ECO:0007669"/>
    <property type="project" value="InterPro"/>
</dbReference>
<dbReference type="PROSITE" id="PS51826">
    <property type="entry name" value="PSBD"/>
    <property type="match status" value="1"/>
</dbReference>
<comment type="similarity">
    <text evidence="2">Belongs to the 2-oxoacid dehydrogenase family.</text>
</comment>
<dbReference type="Pfam" id="PF00364">
    <property type="entry name" value="Biotin_lipoyl"/>
    <property type="match status" value="1"/>
</dbReference>
<evidence type="ECO:0000313" key="13">
    <source>
        <dbReference type="Proteomes" id="UP000190831"/>
    </source>
</evidence>
<evidence type="ECO:0000256" key="4">
    <source>
        <dbReference type="ARBA" id="ARBA00022946"/>
    </source>
</evidence>
<feature type="domain" description="Peripheral subunit-binding (PSBD)" evidence="11">
    <location>
        <begin position="182"/>
        <end position="223"/>
    </location>
</feature>
<evidence type="ECO:0000256" key="1">
    <source>
        <dbReference type="ARBA" id="ARBA00004305"/>
    </source>
</evidence>
<dbReference type="PROSITE" id="PS50968">
    <property type="entry name" value="BIOTINYL_LIPOYL"/>
    <property type="match status" value="1"/>
</dbReference>
<dbReference type="Gene3D" id="4.10.320.10">
    <property type="entry name" value="E3-binding domain"/>
    <property type="match status" value="1"/>
</dbReference>
<evidence type="ECO:0000256" key="6">
    <source>
        <dbReference type="ARBA" id="ARBA00059875"/>
    </source>
</evidence>
<sequence length="415" mass="45470">MSLASFILRGQGGRLLGLRGLHSSALAYKAQVFGMPAMSPTMERGGVVEWKFKVGDTFSAGDVLLEVETDKAQIDVEAQDDGKIASIIKDNGSKDVKVGEPIAYLADIDDDLSTLEIPKAQPAHAQQKSEEKSQPKKEAVQKAGKDAKSSKKEAPSNLSDKSSSGSGKGTSSILVAANNSQTLLPSVQMLLHENGISFEDAMNKIKASGPNGRILKGDVLSYLGKISQKSVVKVTEYIKKGEVLDLSNIELKKIENTPTAQKGKPAKAEPIVFEEHVRLEVPADVSVDKLALSLKSYVSEANWLSHDYQVTNTRSQFYDPIFEDLITPDSKQPRFKFKYDLVPLSTQSLSQGQHDDIFDLLSGSTPSKTAKVEKPQPNEFLVNFSVEVNDKYSDAEIKANRFLDYMKYLESITEH</sequence>
<comment type="subcellular location">
    <subcellularLocation>
        <location evidence="1">Mitochondrion matrix</location>
    </subcellularLocation>
</comment>
<organism evidence="12 13">
    <name type="scientific">Lachancea fermentati</name>
    <name type="common">Zygosaccharomyces fermentati</name>
    <dbReference type="NCBI Taxonomy" id="4955"/>
    <lineage>
        <taxon>Eukaryota</taxon>
        <taxon>Fungi</taxon>
        <taxon>Dikarya</taxon>
        <taxon>Ascomycota</taxon>
        <taxon>Saccharomycotina</taxon>
        <taxon>Saccharomycetes</taxon>
        <taxon>Saccharomycetales</taxon>
        <taxon>Saccharomycetaceae</taxon>
        <taxon>Lachancea</taxon>
    </lineage>
</organism>
<feature type="compositionally biased region" description="Basic and acidic residues" evidence="9">
    <location>
        <begin position="127"/>
        <end position="154"/>
    </location>
</feature>
<dbReference type="InterPro" id="IPR045257">
    <property type="entry name" value="E2/Pdx1"/>
</dbReference>
<dbReference type="STRING" id="4955.A0A1G4M705"/>
<dbReference type="InterPro" id="IPR036625">
    <property type="entry name" value="E3-bd_dom_sf"/>
</dbReference>
<dbReference type="InterPro" id="IPR004167">
    <property type="entry name" value="PSBD"/>
</dbReference>
<dbReference type="GO" id="GO:0005759">
    <property type="term" value="C:mitochondrial matrix"/>
    <property type="evidence" value="ECO:0007669"/>
    <property type="project" value="UniProtKB-SubCell"/>
</dbReference>
<evidence type="ECO:0000256" key="8">
    <source>
        <dbReference type="ARBA" id="ARBA00083110"/>
    </source>
</evidence>
<gene>
    <name evidence="12" type="ORF">LAFE_0A07140G</name>
</gene>
<proteinExistence type="inferred from homology"/>
<evidence type="ECO:0000259" key="10">
    <source>
        <dbReference type="PROSITE" id="PS50968"/>
    </source>
</evidence>
<evidence type="ECO:0000256" key="5">
    <source>
        <dbReference type="ARBA" id="ARBA00023128"/>
    </source>
</evidence>
<dbReference type="FunFam" id="4.10.320.10:FF:000017">
    <property type="entry name" value="Pyruvate dehydrogenase complex protein X component, mitochondrial"/>
    <property type="match status" value="1"/>
</dbReference>